<organism evidence="2 3">
    <name type="scientific">Paenibacillus allorhizosphaerae</name>
    <dbReference type="NCBI Taxonomy" id="2849866"/>
    <lineage>
        <taxon>Bacteria</taxon>
        <taxon>Bacillati</taxon>
        <taxon>Bacillota</taxon>
        <taxon>Bacilli</taxon>
        <taxon>Bacillales</taxon>
        <taxon>Paenibacillaceae</taxon>
        <taxon>Paenibacillus</taxon>
    </lineage>
</organism>
<dbReference type="InterPro" id="IPR000551">
    <property type="entry name" value="MerR-type_HTH_dom"/>
</dbReference>
<keyword evidence="3" id="KW-1185">Reference proteome</keyword>
<dbReference type="PANTHER" id="PTHR36172:SF1">
    <property type="entry name" value="RESOLVASE-RELATED"/>
    <property type="match status" value="1"/>
</dbReference>
<sequence>MANEYKIGQFAKLIGRTVSTLQRWDRDGILVAHRTEGNRRFYTHDQYLQVKFRDLHAAGKGAVVGYCRVFNNERNELFEYQHRVILEYAIENNLSVDHWFHDIGGLLNERKEFTKLYQMIAAGDVRLLIVPVKDRLIRYGYDAFTFLCSLHGTTVISVSDYRPVNEILISPADEETDELLELLPLFRRINKSKVIQKIKELP</sequence>
<gene>
    <name evidence="2" type="ORF">PAECIP111802_04929</name>
</gene>
<feature type="domain" description="HTH merR-type" evidence="1">
    <location>
        <begin position="4"/>
        <end position="46"/>
    </location>
</feature>
<dbReference type="Proteomes" id="UP000730618">
    <property type="component" value="Unassembled WGS sequence"/>
</dbReference>
<reference evidence="2 3" key="1">
    <citation type="submission" date="2021-06" db="EMBL/GenBank/DDBJ databases">
        <authorList>
            <person name="Criscuolo A."/>
        </authorList>
    </citation>
    <scope>NUCLEOTIDE SEQUENCE [LARGE SCALE GENOMIC DNA]</scope>
    <source>
        <strain evidence="3">CIP 111802</strain>
    </source>
</reference>
<dbReference type="InterPro" id="IPR006119">
    <property type="entry name" value="Resolv_N"/>
</dbReference>
<comment type="caution">
    <text evidence="2">The sequence shown here is derived from an EMBL/GenBank/DDBJ whole genome shotgun (WGS) entry which is preliminary data.</text>
</comment>
<dbReference type="Pfam" id="PF00239">
    <property type="entry name" value="Resolvase"/>
    <property type="match status" value="1"/>
</dbReference>
<proteinExistence type="predicted"/>
<evidence type="ECO:0000313" key="3">
    <source>
        <dbReference type="Proteomes" id="UP000730618"/>
    </source>
</evidence>
<dbReference type="RefSeq" id="WP_218101189.1">
    <property type="nucleotide sequence ID" value="NZ_CAJVCE010000016.1"/>
</dbReference>
<dbReference type="PROSITE" id="PS50937">
    <property type="entry name" value="HTH_MERR_2"/>
    <property type="match status" value="1"/>
</dbReference>
<evidence type="ECO:0000259" key="1">
    <source>
        <dbReference type="PROSITE" id="PS50937"/>
    </source>
</evidence>
<dbReference type="InterPro" id="IPR051491">
    <property type="entry name" value="Recombinase/Transposase-rel"/>
</dbReference>
<accession>A0ABM8VNC7</accession>
<name>A0ABM8VNC7_9BACL</name>
<dbReference type="PANTHER" id="PTHR36172">
    <property type="match status" value="1"/>
</dbReference>
<evidence type="ECO:0000313" key="2">
    <source>
        <dbReference type="EMBL" id="CAG7651301.1"/>
    </source>
</evidence>
<protein>
    <recommendedName>
        <fullName evidence="1">HTH merR-type domain-containing protein</fullName>
    </recommendedName>
</protein>
<dbReference type="SMART" id="SM00857">
    <property type="entry name" value="Resolvase"/>
    <property type="match status" value="1"/>
</dbReference>
<dbReference type="Pfam" id="PF00376">
    <property type="entry name" value="MerR"/>
    <property type="match status" value="1"/>
</dbReference>
<dbReference type="EMBL" id="CAJVCE010000016">
    <property type="protein sequence ID" value="CAG7651301.1"/>
    <property type="molecule type" value="Genomic_DNA"/>
</dbReference>